<sequence>MTGPEPFVLPDLASWRAWLDEHEDTSDGVWLLLAKRGTTAPTTIDYQEALLEALASGWIDGQRRGVDGTCFVQRFTPRRARSIWSQRNIGLVERLAAEGRLRPRGLAEVDAAQADGRWARAYAGPATIEVPPDLEAALAVSPAAGATFAGLNSQNRFAVLHRIVTAPNDATRARRLARLVDMLARGETPYPQPARSAAGPAAGAVGADRADG</sequence>
<reference evidence="2 3" key="1">
    <citation type="submission" date="2023-06" db="EMBL/GenBank/DDBJ databases">
        <title>Cellulomonas sp. MW4 Whole genome sequence.</title>
        <authorList>
            <person name="Park S."/>
        </authorList>
    </citation>
    <scope>NUCLEOTIDE SEQUENCE [LARGE SCALE GENOMIC DNA]</scope>
    <source>
        <strain evidence="2 3">MW4</strain>
    </source>
</reference>
<dbReference type="EMBL" id="JAUCGQ010000001">
    <property type="protein sequence ID" value="MDM7854957.1"/>
    <property type="molecule type" value="Genomic_DNA"/>
</dbReference>
<protein>
    <submittedName>
        <fullName evidence="2">YdeI/OmpD-associated family protein</fullName>
    </submittedName>
</protein>
<dbReference type="RefSeq" id="WP_289454772.1">
    <property type="nucleotide sequence ID" value="NZ_JAUCGQ010000001.1"/>
</dbReference>
<feature type="compositionally biased region" description="Low complexity" evidence="1">
    <location>
        <begin position="193"/>
        <end position="212"/>
    </location>
</feature>
<evidence type="ECO:0000313" key="2">
    <source>
        <dbReference type="EMBL" id="MDM7854957.1"/>
    </source>
</evidence>
<evidence type="ECO:0000313" key="3">
    <source>
        <dbReference type="Proteomes" id="UP001529338"/>
    </source>
</evidence>
<gene>
    <name evidence="2" type="ORF">QRT04_08440</name>
</gene>
<feature type="region of interest" description="Disordered" evidence="1">
    <location>
        <begin position="188"/>
        <end position="212"/>
    </location>
</feature>
<accession>A0ABT7SHC5</accession>
<proteinExistence type="predicted"/>
<dbReference type="Proteomes" id="UP001529338">
    <property type="component" value="Unassembled WGS sequence"/>
</dbReference>
<keyword evidence="3" id="KW-1185">Reference proteome</keyword>
<organism evidence="2 3">
    <name type="scientific">Cellulomonas alba</name>
    <dbReference type="NCBI Taxonomy" id="3053467"/>
    <lineage>
        <taxon>Bacteria</taxon>
        <taxon>Bacillati</taxon>
        <taxon>Actinomycetota</taxon>
        <taxon>Actinomycetes</taxon>
        <taxon>Micrococcales</taxon>
        <taxon>Cellulomonadaceae</taxon>
        <taxon>Cellulomonas</taxon>
    </lineage>
</organism>
<evidence type="ECO:0000256" key="1">
    <source>
        <dbReference type="SAM" id="MobiDB-lite"/>
    </source>
</evidence>
<name>A0ABT7SHC5_9CELL</name>
<comment type="caution">
    <text evidence="2">The sequence shown here is derived from an EMBL/GenBank/DDBJ whole genome shotgun (WGS) entry which is preliminary data.</text>
</comment>
<dbReference type="Pfam" id="PF13376">
    <property type="entry name" value="OmdA"/>
    <property type="match status" value="1"/>
</dbReference>